<keyword evidence="18 19" id="KW-0170">Cobalt</keyword>
<name>A0A9W6IKQ6_9PROT</name>
<dbReference type="HAMAP" id="MF_00110">
    <property type="entry name" value="DHQ_synthase"/>
    <property type="match status" value="1"/>
</dbReference>
<evidence type="ECO:0000256" key="11">
    <source>
        <dbReference type="ARBA" id="ARBA00022605"/>
    </source>
</evidence>
<evidence type="ECO:0000313" key="23">
    <source>
        <dbReference type="Proteomes" id="UP001143486"/>
    </source>
</evidence>
<evidence type="ECO:0000256" key="15">
    <source>
        <dbReference type="ARBA" id="ARBA00023027"/>
    </source>
</evidence>
<dbReference type="GO" id="GO:0003856">
    <property type="term" value="F:3-dehydroquinate synthase activity"/>
    <property type="evidence" value="ECO:0007669"/>
    <property type="project" value="UniProtKB-UniRule"/>
</dbReference>
<dbReference type="GO" id="GO:0005737">
    <property type="term" value="C:cytoplasm"/>
    <property type="evidence" value="ECO:0007669"/>
    <property type="project" value="UniProtKB-SubCell"/>
</dbReference>
<evidence type="ECO:0000256" key="10">
    <source>
        <dbReference type="ARBA" id="ARBA00022490"/>
    </source>
</evidence>
<dbReference type="InterPro" id="IPR016037">
    <property type="entry name" value="DHQ_synth_AroB"/>
</dbReference>
<comment type="catalytic activity">
    <reaction evidence="1 19">
        <text>7-phospho-2-dehydro-3-deoxy-D-arabino-heptonate = 3-dehydroquinate + phosphate</text>
        <dbReference type="Rhea" id="RHEA:21968"/>
        <dbReference type="ChEBI" id="CHEBI:32364"/>
        <dbReference type="ChEBI" id="CHEBI:43474"/>
        <dbReference type="ChEBI" id="CHEBI:58394"/>
        <dbReference type="EC" id="4.2.3.4"/>
    </reaction>
</comment>
<dbReference type="PANTHER" id="PTHR43622:SF7">
    <property type="entry name" value="3-DEHYDROQUINATE SYNTHASE, CHLOROPLASTIC"/>
    <property type="match status" value="1"/>
</dbReference>
<dbReference type="Gene3D" id="1.20.1090.10">
    <property type="entry name" value="Dehydroquinate synthase-like - alpha domain"/>
    <property type="match status" value="1"/>
</dbReference>
<evidence type="ECO:0000256" key="16">
    <source>
        <dbReference type="ARBA" id="ARBA00023141"/>
    </source>
</evidence>
<keyword evidence="23" id="KW-1185">Reference proteome</keyword>
<evidence type="ECO:0000256" key="3">
    <source>
        <dbReference type="ARBA" id="ARBA00001947"/>
    </source>
</evidence>
<comment type="caution">
    <text evidence="22">The sequence shown here is derived from an EMBL/GenBank/DDBJ whole genome shotgun (WGS) entry which is preliminary data.</text>
</comment>
<feature type="domain" description="3-dehydroquinate synthase N-terminal" evidence="20">
    <location>
        <begin position="71"/>
        <end position="182"/>
    </location>
</feature>
<proteinExistence type="inferred from homology"/>
<dbReference type="RefSeq" id="WP_271186446.1">
    <property type="nucleotide sequence ID" value="NZ_BSFE01000003.1"/>
</dbReference>
<keyword evidence="16 19" id="KW-0057">Aromatic amino acid biosynthesis</keyword>
<evidence type="ECO:0000256" key="17">
    <source>
        <dbReference type="ARBA" id="ARBA00023239"/>
    </source>
</evidence>
<dbReference type="GO" id="GO:0046872">
    <property type="term" value="F:metal ion binding"/>
    <property type="evidence" value="ECO:0007669"/>
    <property type="project" value="UniProtKB-KW"/>
</dbReference>
<evidence type="ECO:0000256" key="19">
    <source>
        <dbReference type="HAMAP-Rule" id="MF_00110"/>
    </source>
</evidence>
<dbReference type="SUPFAM" id="SSF56796">
    <property type="entry name" value="Dehydroquinate synthase-like"/>
    <property type="match status" value="1"/>
</dbReference>
<organism evidence="22 23">
    <name type="scientific">Maricaulis virginensis</name>
    <dbReference type="NCBI Taxonomy" id="144022"/>
    <lineage>
        <taxon>Bacteria</taxon>
        <taxon>Pseudomonadati</taxon>
        <taxon>Pseudomonadota</taxon>
        <taxon>Alphaproteobacteria</taxon>
        <taxon>Maricaulales</taxon>
        <taxon>Maricaulaceae</taxon>
        <taxon>Maricaulis</taxon>
    </lineage>
</organism>
<evidence type="ECO:0000256" key="9">
    <source>
        <dbReference type="ARBA" id="ARBA00017684"/>
    </source>
</evidence>
<gene>
    <name evidence="19 22" type="primary">aroB</name>
    <name evidence="22" type="ORF">GCM10017621_15900</name>
</gene>
<evidence type="ECO:0000256" key="1">
    <source>
        <dbReference type="ARBA" id="ARBA00001393"/>
    </source>
</evidence>
<comment type="cofactor">
    <cofactor evidence="3">
        <name>Zn(2+)</name>
        <dbReference type="ChEBI" id="CHEBI:29105"/>
    </cofactor>
</comment>
<feature type="binding site" evidence="19">
    <location>
        <begin position="109"/>
        <end position="113"/>
    </location>
    <ligand>
        <name>NAD(+)</name>
        <dbReference type="ChEBI" id="CHEBI:57540"/>
    </ligand>
</feature>
<dbReference type="GO" id="GO:0009423">
    <property type="term" value="P:chorismate biosynthetic process"/>
    <property type="evidence" value="ECO:0007669"/>
    <property type="project" value="UniProtKB-UniRule"/>
</dbReference>
<keyword evidence="15 19" id="KW-0520">NAD</keyword>
<comment type="pathway">
    <text evidence="6 19">Metabolic intermediate biosynthesis; chorismate biosynthesis; chorismate from D-erythrose 4-phosphate and phosphoenolpyruvate: step 2/7.</text>
</comment>
<evidence type="ECO:0000256" key="13">
    <source>
        <dbReference type="ARBA" id="ARBA00022741"/>
    </source>
</evidence>
<keyword evidence="12 19" id="KW-0479">Metal-binding</keyword>
<feature type="binding site" evidence="19">
    <location>
        <position position="155"/>
    </location>
    <ligand>
        <name>NAD(+)</name>
        <dbReference type="ChEBI" id="CHEBI:57540"/>
    </ligand>
</feature>
<comment type="cofactor">
    <cofactor evidence="19">
        <name>Co(2+)</name>
        <dbReference type="ChEBI" id="CHEBI:48828"/>
    </cofactor>
    <cofactor evidence="19">
        <name>Zn(2+)</name>
        <dbReference type="ChEBI" id="CHEBI:29105"/>
    </cofactor>
    <text evidence="19">Binds 1 divalent metal cation per subunit. Can use either Co(2+) or Zn(2+).</text>
</comment>
<feature type="binding site" evidence="19">
    <location>
        <position position="146"/>
    </location>
    <ligand>
        <name>NAD(+)</name>
        <dbReference type="ChEBI" id="CHEBI:57540"/>
    </ligand>
</feature>
<comment type="cofactor">
    <cofactor evidence="2 19">
        <name>NAD(+)</name>
        <dbReference type="ChEBI" id="CHEBI:57540"/>
    </cofactor>
</comment>
<dbReference type="PIRSF" id="PIRSF001455">
    <property type="entry name" value="DHQ_synth"/>
    <property type="match status" value="1"/>
</dbReference>
<evidence type="ECO:0000256" key="6">
    <source>
        <dbReference type="ARBA" id="ARBA00004661"/>
    </source>
</evidence>
<dbReference type="Pfam" id="PF24621">
    <property type="entry name" value="DHQS_C"/>
    <property type="match status" value="1"/>
</dbReference>
<dbReference type="EC" id="4.2.3.4" evidence="8 19"/>
<evidence type="ECO:0000256" key="8">
    <source>
        <dbReference type="ARBA" id="ARBA00013031"/>
    </source>
</evidence>
<feature type="binding site" evidence="19">
    <location>
        <begin position="133"/>
        <end position="134"/>
    </location>
    <ligand>
        <name>NAD(+)</name>
        <dbReference type="ChEBI" id="CHEBI:57540"/>
    </ligand>
</feature>
<comment type="subcellular location">
    <subcellularLocation>
        <location evidence="5 19">Cytoplasm</location>
    </subcellularLocation>
</comment>
<dbReference type="InterPro" id="IPR056179">
    <property type="entry name" value="DHQS_C"/>
</dbReference>
<reference evidence="22" key="2">
    <citation type="submission" date="2023-01" db="EMBL/GenBank/DDBJ databases">
        <authorList>
            <person name="Sun Q."/>
            <person name="Evtushenko L."/>
        </authorList>
    </citation>
    <scope>NUCLEOTIDE SEQUENCE</scope>
    <source>
        <strain evidence="22">VKM B-1513</strain>
    </source>
</reference>
<keyword evidence="17 19" id="KW-0456">Lyase</keyword>
<dbReference type="GO" id="GO:0000166">
    <property type="term" value="F:nucleotide binding"/>
    <property type="evidence" value="ECO:0007669"/>
    <property type="project" value="UniProtKB-KW"/>
</dbReference>
<keyword evidence="11 19" id="KW-0028">Amino-acid biosynthesis</keyword>
<evidence type="ECO:0000259" key="20">
    <source>
        <dbReference type="Pfam" id="PF01761"/>
    </source>
</evidence>
<dbReference type="InterPro" id="IPR030963">
    <property type="entry name" value="DHQ_synth_fam"/>
</dbReference>
<accession>A0A9W6IKQ6</accession>
<dbReference type="GO" id="GO:0008652">
    <property type="term" value="P:amino acid biosynthetic process"/>
    <property type="evidence" value="ECO:0007669"/>
    <property type="project" value="UniProtKB-KW"/>
</dbReference>
<dbReference type="NCBIfam" id="TIGR01357">
    <property type="entry name" value="aroB"/>
    <property type="match status" value="1"/>
</dbReference>
<feature type="binding site" evidence="19">
    <location>
        <position position="188"/>
    </location>
    <ligand>
        <name>Zn(2+)</name>
        <dbReference type="ChEBI" id="CHEBI:29105"/>
    </ligand>
</feature>
<evidence type="ECO:0000256" key="12">
    <source>
        <dbReference type="ARBA" id="ARBA00022723"/>
    </source>
</evidence>
<dbReference type="InterPro" id="IPR050071">
    <property type="entry name" value="Dehydroquinate_synthase"/>
</dbReference>
<dbReference type="CDD" id="cd08195">
    <property type="entry name" value="DHQS"/>
    <property type="match status" value="1"/>
</dbReference>
<evidence type="ECO:0000313" key="22">
    <source>
        <dbReference type="EMBL" id="GLK52082.1"/>
    </source>
</evidence>
<comment type="function">
    <text evidence="4 19">Catalyzes the conversion of 3-deoxy-D-arabino-heptulosonate 7-phosphate (DAHP) to dehydroquinate (DHQ).</text>
</comment>
<keyword evidence="10 19" id="KW-0963">Cytoplasm</keyword>
<dbReference type="FunFam" id="3.40.50.1970:FF:000007">
    <property type="entry name" value="Pentafunctional AROM polypeptide"/>
    <property type="match status" value="1"/>
</dbReference>
<evidence type="ECO:0000259" key="21">
    <source>
        <dbReference type="Pfam" id="PF24621"/>
    </source>
</evidence>
<keyword evidence="14 19" id="KW-0862">Zinc</keyword>
<dbReference type="Pfam" id="PF01761">
    <property type="entry name" value="DHQ_synthase"/>
    <property type="match status" value="1"/>
</dbReference>
<feature type="binding site" evidence="19">
    <location>
        <position position="266"/>
    </location>
    <ligand>
        <name>Zn(2+)</name>
        <dbReference type="ChEBI" id="CHEBI:29105"/>
    </ligand>
</feature>
<feature type="domain" description="3-dehydroquinate synthase C-terminal" evidence="21">
    <location>
        <begin position="185"/>
        <end position="331"/>
    </location>
</feature>
<protein>
    <recommendedName>
        <fullName evidence="9 19">3-dehydroquinate synthase</fullName>
        <shortName evidence="19">DHQS</shortName>
        <ecNumber evidence="8 19">4.2.3.4</ecNumber>
    </recommendedName>
</protein>
<dbReference type="GO" id="GO:0009073">
    <property type="term" value="P:aromatic amino acid family biosynthetic process"/>
    <property type="evidence" value="ECO:0007669"/>
    <property type="project" value="UniProtKB-KW"/>
</dbReference>
<keyword evidence="13 19" id="KW-0547">Nucleotide-binding</keyword>
<dbReference type="EMBL" id="BSFE01000003">
    <property type="protein sequence ID" value="GLK52082.1"/>
    <property type="molecule type" value="Genomic_DNA"/>
</dbReference>
<dbReference type="Proteomes" id="UP001143486">
    <property type="component" value="Unassembled WGS sequence"/>
</dbReference>
<reference evidence="22" key="1">
    <citation type="journal article" date="2014" name="Int. J. Syst. Evol. Microbiol.">
        <title>Complete genome sequence of Corynebacterium casei LMG S-19264T (=DSM 44701T), isolated from a smear-ripened cheese.</title>
        <authorList>
            <consortium name="US DOE Joint Genome Institute (JGI-PGF)"/>
            <person name="Walter F."/>
            <person name="Albersmeier A."/>
            <person name="Kalinowski J."/>
            <person name="Ruckert C."/>
        </authorList>
    </citation>
    <scope>NUCLEOTIDE SEQUENCE</scope>
    <source>
        <strain evidence="22">VKM B-1513</strain>
    </source>
</reference>
<comment type="caution">
    <text evidence="19">Lacks conserved residue(s) required for the propagation of feature annotation.</text>
</comment>
<comment type="similarity">
    <text evidence="7 19">Belongs to the sugar phosphate cyclases superfamily. Dehydroquinate synthase family.</text>
</comment>
<feature type="binding site" evidence="19">
    <location>
        <position position="249"/>
    </location>
    <ligand>
        <name>Zn(2+)</name>
        <dbReference type="ChEBI" id="CHEBI:29105"/>
    </ligand>
</feature>
<sequence>MSDILSVSVGLGARSYDVLVGAGALKAAQSRLGAHFPRGRAILVTDRTVAGLHLKTVSDWLEGAGLRADPIVLEPGETTKSWAGLQHLVDTLLDRNIERSEAVIALGGGVIGDLTGFAASIAKRGVDFIQIPTTLLSQVDSSVGGKTGINTSHGKNFVGTFHQPRLVIADADLLASLPLRERRAGYAEIVKAALIGDRPLFDRLEAAAETALDGETLSEAVAAAVAFKARIVAEDEREAGARALLNLGHTFGHAFEAEAPKDRIRHGEAVAAGLALAFGFSVHKGLCPAGDAERVRAHLRAAGLPDGPQTLAHTGWDAERLIDRMRDDKKNRDGRIALVLARGIGEAFIDRDTDETDLQHFLETQLS</sequence>
<dbReference type="InterPro" id="IPR030960">
    <property type="entry name" value="DHQS/DOIS_N"/>
</dbReference>
<evidence type="ECO:0000256" key="7">
    <source>
        <dbReference type="ARBA" id="ARBA00005412"/>
    </source>
</evidence>
<evidence type="ECO:0000256" key="5">
    <source>
        <dbReference type="ARBA" id="ARBA00004496"/>
    </source>
</evidence>
<dbReference type="Gene3D" id="3.40.50.1970">
    <property type="match status" value="1"/>
</dbReference>
<dbReference type="AlphaFoldDB" id="A0A9W6IKQ6"/>
<evidence type="ECO:0000256" key="4">
    <source>
        <dbReference type="ARBA" id="ARBA00003485"/>
    </source>
</evidence>
<evidence type="ECO:0000256" key="2">
    <source>
        <dbReference type="ARBA" id="ARBA00001911"/>
    </source>
</evidence>
<evidence type="ECO:0000256" key="18">
    <source>
        <dbReference type="ARBA" id="ARBA00023285"/>
    </source>
</evidence>
<evidence type="ECO:0000256" key="14">
    <source>
        <dbReference type="ARBA" id="ARBA00022833"/>
    </source>
</evidence>
<dbReference type="PANTHER" id="PTHR43622">
    <property type="entry name" value="3-DEHYDROQUINATE SYNTHASE"/>
    <property type="match status" value="1"/>
</dbReference>